<dbReference type="SUPFAM" id="SSF46785">
    <property type="entry name" value="Winged helix' DNA-binding domain"/>
    <property type="match status" value="1"/>
</dbReference>
<evidence type="ECO:0000259" key="3">
    <source>
        <dbReference type="Pfam" id="PF12802"/>
    </source>
</evidence>
<dbReference type="InterPro" id="IPR000835">
    <property type="entry name" value="HTH_MarR-typ"/>
</dbReference>
<dbReference type="Gene3D" id="3.30.420.40">
    <property type="match status" value="2"/>
</dbReference>
<dbReference type="Proteomes" id="UP001501570">
    <property type="component" value="Unassembled WGS sequence"/>
</dbReference>
<dbReference type="Pfam" id="PF00480">
    <property type="entry name" value="ROK"/>
    <property type="match status" value="1"/>
</dbReference>
<evidence type="ECO:0000313" key="4">
    <source>
        <dbReference type="EMBL" id="GAA5197528.1"/>
    </source>
</evidence>
<dbReference type="InterPro" id="IPR043129">
    <property type="entry name" value="ATPase_NBD"/>
</dbReference>
<dbReference type="Gene3D" id="1.10.10.10">
    <property type="entry name" value="Winged helix-like DNA-binding domain superfamily/Winged helix DNA-binding domain"/>
    <property type="match status" value="1"/>
</dbReference>
<reference evidence="5" key="1">
    <citation type="journal article" date="2019" name="Int. J. Syst. Evol. Microbiol.">
        <title>The Global Catalogue of Microorganisms (GCM) 10K type strain sequencing project: providing services to taxonomists for standard genome sequencing and annotation.</title>
        <authorList>
            <consortium name="The Broad Institute Genomics Platform"/>
            <consortium name="The Broad Institute Genome Sequencing Center for Infectious Disease"/>
            <person name="Wu L."/>
            <person name="Ma J."/>
        </authorList>
    </citation>
    <scope>NUCLEOTIDE SEQUENCE [LARGE SCALE GENOMIC DNA]</scope>
    <source>
        <strain evidence="5">JCM 18304</strain>
    </source>
</reference>
<accession>A0ABP9SMT9</accession>
<dbReference type="PANTHER" id="PTHR18964">
    <property type="entry name" value="ROK (REPRESSOR, ORF, KINASE) FAMILY"/>
    <property type="match status" value="1"/>
</dbReference>
<gene>
    <name evidence="4" type="ORF">GCM10023322_68950</name>
</gene>
<sequence length="424" mass="42993">MTTTYTGPAPADFADVRATNLAVVLGYVRGNAPCSRADIAASTGLNKATVSSLVGELIDRRLLRETGLTERRIGRPATMIVLDGAPYAAIGLDVTADHLTAVAMDLGGEQLLAWRRSLNGRGAPASRSVAAIAALARRALARMHEQGRQVLGLTVGVAGLVDPAGVVRRATGLDWRDVPLREPLTRALGQPTFPVTVENGANLAALAEYRYGPYAGTPDLAFLHGEAGVAAGIVTGGRLLRGAGGYAGEIGHLTVDPEGPECDCGRRGCLQAVASVEALIRRQSGSGQGGSGLGGSGQSGPGQGGSEPDADLEPAVADAVRRARAQEPAALAALHEGGRRLGQGVAVLANLVNPGVVILGGYYVPLAPWILPTAAEELDRLVVAPSPPGVRLVASALGHDAAAIGGAAAVLDSVDAGRLPLPAA</sequence>
<evidence type="ECO:0000313" key="5">
    <source>
        <dbReference type="Proteomes" id="UP001501570"/>
    </source>
</evidence>
<comment type="caution">
    <text evidence="4">The sequence shown here is derived from an EMBL/GenBank/DDBJ whole genome shotgun (WGS) entry which is preliminary data.</text>
</comment>
<name>A0ABP9SMT9_9ACTN</name>
<dbReference type="PANTHER" id="PTHR18964:SF149">
    <property type="entry name" value="BIFUNCTIONAL UDP-N-ACETYLGLUCOSAMINE 2-EPIMERASE_N-ACETYLMANNOSAMINE KINASE"/>
    <property type="match status" value="1"/>
</dbReference>
<comment type="similarity">
    <text evidence="1">Belongs to the ROK (NagC/XylR) family.</text>
</comment>
<dbReference type="InterPro" id="IPR000600">
    <property type="entry name" value="ROK"/>
</dbReference>
<dbReference type="Pfam" id="PF12802">
    <property type="entry name" value="MarR_2"/>
    <property type="match status" value="1"/>
</dbReference>
<proteinExistence type="inferred from homology"/>
<dbReference type="SUPFAM" id="SSF53067">
    <property type="entry name" value="Actin-like ATPase domain"/>
    <property type="match status" value="1"/>
</dbReference>
<dbReference type="RefSeq" id="WP_345636864.1">
    <property type="nucleotide sequence ID" value="NZ_BAABJQ010000030.1"/>
</dbReference>
<feature type="compositionally biased region" description="Gly residues" evidence="2">
    <location>
        <begin position="286"/>
        <end position="305"/>
    </location>
</feature>
<feature type="region of interest" description="Disordered" evidence="2">
    <location>
        <begin position="284"/>
        <end position="319"/>
    </location>
</feature>
<dbReference type="EMBL" id="BAABJQ010000030">
    <property type="protein sequence ID" value="GAA5197528.1"/>
    <property type="molecule type" value="Genomic_DNA"/>
</dbReference>
<feature type="domain" description="HTH marR-type" evidence="3">
    <location>
        <begin position="24"/>
        <end position="65"/>
    </location>
</feature>
<dbReference type="InterPro" id="IPR036388">
    <property type="entry name" value="WH-like_DNA-bd_sf"/>
</dbReference>
<organism evidence="4 5">
    <name type="scientific">Rugosimonospora acidiphila</name>
    <dbReference type="NCBI Taxonomy" id="556531"/>
    <lineage>
        <taxon>Bacteria</taxon>
        <taxon>Bacillati</taxon>
        <taxon>Actinomycetota</taxon>
        <taxon>Actinomycetes</taxon>
        <taxon>Micromonosporales</taxon>
        <taxon>Micromonosporaceae</taxon>
        <taxon>Rugosimonospora</taxon>
    </lineage>
</organism>
<evidence type="ECO:0000256" key="1">
    <source>
        <dbReference type="ARBA" id="ARBA00006479"/>
    </source>
</evidence>
<dbReference type="InterPro" id="IPR036390">
    <property type="entry name" value="WH_DNA-bd_sf"/>
</dbReference>
<keyword evidence="5" id="KW-1185">Reference proteome</keyword>
<protein>
    <submittedName>
        <fullName evidence="4">ROK family transcriptional regulator</fullName>
    </submittedName>
</protein>
<evidence type="ECO:0000256" key="2">
    <source>
        <dbReference type="SAM" id="MobiDB-lite"/>
    </source>
</evidence>